<gene>
    <name evidence="1" type="ORF">COR50_13895</name>
</gene>
<dbReference type="AlphaFoldDB" id="A0A291QW52"/>
<dbReference type="EMBL" id="CP023777">
    <property type="protein sequence ID" value="ATL48167.1"/>
    <property type="molecule type" value="Genomic_DNA"/>
</dbReference>
<evidence type="ECO:0000313" key="1">
    <source>
        <dbReference type="EMBL" id="ATL48167.1"/>
    </source>
</evidence>
<name>A0A291QW52_9BACT</name>
<protein>
    <recommendedName>
        <fullName evidence="3">DUF2262 domain-containing protein</fullName>
    </recommendedName>
</protein>
<proteinExistence type="predicted"/>
<dbReference type="KEGG" id="cbae:COR50_13895"/>
<accession>A0A291QW52</accession>
<sequence>MGLFSLFKRPKFIEDEYFGKLRLVTFKDSSKNYFEGKVKFHPTGVEVMIMLDAVADKPTAAQRSFYKNIEEHIDNYITKFTGNIEHELGEWIPGFKIKDFHGEFQLVYVNIPGLQIEPVEWELTFETYHAGSHHIVVLFAGENVDRVLVDA</sequence>
<organism evidence="1 2">
    <name type="scientific">Chitinophaga caeni</name>
    <dbReference type="NCBI Taxonomy" id="2029983"/>
    <lineage>
        <taxon>Bacteria</taxon>
        <taxon>Pseudomonadati</taxon>
        <taxon>Bacteroidota</taxon>
        <taxon>Chitinophagia</taxon>
        <taxon>Chitinophagales</taxon>
        <taxon>Chitinophagaceae</taxon>
        <taxon>Chitinophaga</taxon>
    </lineage>
</organism>
<evidence type="ECO:0008006" key="3">
    <source>
        <dbReference type="Google" id="ProtNLM"/>
    </source>
</evidence>
<dbReference type="Proteomes" id="UP000220133">
    <property type="component" value="Chromosome"/>
</dbReference>
<reference evidence="1 2" key="1">
    <citation type="submission" date="2017-10" db="EMBL/GenBank/DDBJ databases">
        <title>Paenichitinophaga pekingensis gen. nov., sp. nov., isolated from activated sludge.</title>
        <authorList>
            <person name="Jin D."/>
            <person name="Kong X."/>
            <person name="Deng Y."/>
            <person name="Bai Z."/>
        </authorList>
    </citation>
    <scope>NUCLEOTIDE SEQUENCE [LARGE SCALE GENOMIC DNA]</scope>
    <source>
        <strain evidence="1 2">13</strain>
    </source>
</reference>
<keyword evidence="2" id="KW-1185">Reference proteome</keyword>
<dbReference type="OrthoDB" id="1431262at2"/>
<evidence type="ECO:0000313" key="2">
    <source>
        <dbReference type="Proteomes" id="UP000220133"/>
    </source>
</evidence>
<dbReference type="RefSeq" id="WP_098194544.1">
    <property type="nucleotide sequence ID" value="NZ_CP023777.1"/>
</dbReference>